<reference evidence="1 2" key="2">
    <citation type="submission" date="2009-02" db="EMBL/GenBank/DDBJ databases">
        <title>Draft genome sequence of Holdemania filiformis DSM 12042.</title>
        <authorList>
            <person name="Sudarsanam P."/>
            <person name="Ley R."/>
            <person name="Guruge J."/>
            <person name="Turnbaugh P.J."/>
            <person name="Mahowald M."/>
            <person name="Liep D."/>
            <person name="Gordon J."/>
        </authorList>
    </citation>
    <scope>NUCLEOTIDE SEQUENCE [LARGE SCALE GENOMIC DNA]</scope>
    <source>
        <strain evidence="1 2">DSM 12042</strain>
    </source>
</reference>
<organism evidence="1 2">
    <name type="scientific">Holdemania filiformis DSM 12042</name>
    <dbReference type="NCBI Taxonomy" id="545696"/>
    <lineage>
        <taxon>Bacteria</taxon>
        <taxon>Bacillati</taxon>
        <taxon>Bacillota</taxon>
        <taxon>Erysipelotrichia</taxon>
        <taxon>Erysipelotrichales</taxon>
        <taxon>Erysipelotrichaceae</taxon>
        <taxon>Holdemania</taxon>
    </lineage>
</organism>
<dbReference type="EMBL" id="ACCF01000092">
    <property type="protein sequence ID" value="EEF68190.1"/>
    <property type="molecule type" value="Genomic_DNA"/>
</dbReference>
<gene>
    <name evidence="1" type="ORF">HOLDEFILI_01652</name>
</gene>
<proteinExistence type="predicted"/>
<dbReference type="Proteomes" id="UP000005950">
    <property type="component" value="Unassembled WGS sequence"/>
</dbReference>
<sequence length="145" mass="17094">MTVNRIGSRIHRFFCSTNFLKASCYIKQGEKMIKGYIIRDEFISVMKNSTSVLDWMEGRSEYQAQLAAILIAPDVIFQQLKTRFQYRDDMFLVPDKITYYNSLTQRTSTLEKKQWHLVLSDKAEYPFLYELKQLQGTLVLSEIDL</sequence>
<evidence type="ECO:0000313" key="2">
    <source>
        <dbReference type="Proteomes" id="UP000005950"/>
    </source>
</evidence>
<name>B9Y758_9FIRM</name>
<evidence type="ECO:0000313" key="1">
    <source>
        <dbReference type="EMBL" id="EEF68190.1"/>
    </source>
</evidence>
<accession>B9Y758</accession>
<reference evidence="1 2" key="1">
    <citation type="submission" date="2008-12" db="EMBL/GenBank/DDBJ databases">
        <authorList>
            <person name="Fulton L."/>
            <person name="Clifton S."/>
            <person name="Fulton B."/>
            <person name="Xu J."/>
            <person name="Minx P."/>
            <person name="Pepin K.H."/>
            <person name="Johnson M."/>
            <person name="Bhonagiri V."/>
            <person name="Nash W.E."/>
            <person name="Mardis E.R."/>
            <person name="Wilson R.K."/>
        </authorList>
    </citation>
    <scope>NUCLEOTIDE SEQUENCE [LARGE SCALE GENOMIC DNA]</scope>
    <source>
        <strain evidence="1 2">DSM 12042</strain>
    </source>
</reference>
<comment type="caution">
    <text evidence="1">The sequence shown here is derived from an EMBL/GenBank/DDBJ whole genome shotgun (WGS) entry which is preliminary data.</text>
</comment>
<dbReference type="AlphaFoldDB" id="B9Y758"/>
<dbReference type="STRING" id="545696.HOLDEFILI_01652"/>
<protein>
    <submittedName>
        <fullName evidence="1">Uncharacterized protein</fullName>
    </submittedName>
</protein>
<dbReference type="HOGENOM" id="CLU_1784229_0_0_9"/>